<feature type="transmembrane region" description="Helical" evidence="1">
    <location>
        <begin position="40"/>
        <end position="61"/>
    </location>
</feature>
<organism evidence="3 4">
    <name type="scientific">Sanghuangporus baumii</name>
    <name type="common">Phellinus baumii</name>
    <dbReference type="NCBI Taxonomy" id="108892"/>
    <lineage>
        <taxon>Eukaryota</taxon>
        <taxon>Fungi</taxon>
        <taxon>Dikarya</taxon>
        <taxon>Basidiomycota</taxon>
        <taxon>Agaricomycotina</taxon>
        <taxon>Agaricomycetes</taxon>
        <taxon>Hymenochaetales</taxon>
        <taxon>Hymenochaetaceae</taxon>
        <taxon>Sanghuangporus</taxon>
    </lineage>
</organism>
<gene>
    <name evidence="3" type="ORF">A7U60_g4591</name>
</gene>
<keyword evidence="1" id="KW-0812">Transmembrane</keyword>
<dbReference type="InterPro" id="IPR045339">
    <property type="entry name" value="DUF6534"/>
</dbReference>
<feature type="domain" description="DUF6534" evidence="2">
    <location>
        <begin position="159"/>
        <end position="244"/>
    </location>
</feature>
<dbReference type="EMBL" id="LNZH02000181">
    <property type="protein sequence ID" value="OCB88289.1"/>
    <property type="molecule type" value="Genomic_DNA"/>
</dbReference>
<feature type="transmembrane region" description="Helical" evidence="1">
    <location>
        <begin position="153"/>
        <end position="173"/>
    </location>
</feature>
<keyword evidence="1" id="KW-1133">Transmembrane helix</keyword>
<dbReference type="Proteomes" id="UP000757232">
    <property type="component" value="Unassembled WGS sequence"/>
</dbReference>
<dbReference type="PANTHER" id="PTHR40465:SF1">
    <property type="entry name" value="DUF6534 DOMAIN-CONTAINING PROTEIN"/>
    <property type="match status" value="1"/>
</dbReference>
<evidence type="ECO:0000259" key="2">
    <source>
        <dbReference type="Pfam" id="PF20152"/>
    </source>
</evidence>
<evidence type="ECO:0000313" key="3">
    <source>
        <dbReference type="EMBL" id="OCB88289.1"/>
    </source>
</evidence>
<evidence type="ECO:0000256" key="1">
    <source>
        <dbReference type="SAM" id="Phobius"/>
    </source>
</evidence>
<feature type="transmembrane region" description="Helical" evidence="1">
    <location>
        <begin position="218"/>
        <end position="240"/>
    </location>
</feature>
<accession>A0A9Q5HYM1</accession>
<protein>
    <recommendedName>
        <fullName evidence="2">DUF6534 domain-containing protein</fullName>
    </recommendedName>
</protein>
<reference evidence="3" key="1">
    <citation type="submission" date="2016-06" db="EMBL/GenBank/DDBJ databases">
        <title>Draft Genome sequence of the fungus Inonotus baumii.</title>
        <authorList>
            <person name="Zhu H."/>
            <person name="Lin W."/>
        </authorList>
    </citation>
    <scope>NUCLEOTIDE SEQUENCE</scope>
    <source>
        <strain evidence="3">821</strain>
    </source>
</reference>
<dbReference type="AlphaFoldDB" id="A0A9Q5HYM1"/>
<dbReference type="Pfam" id="PF20152">
    <property type="entry name" value="DUF6534"/>
    <property type="match status" value="1"/>
</dbReference>
<feature type="transmembrane region" description="Helical" evidence="1">
    <location>
        <begin position="193"/>
        <end position="212"/>
    </location>
</feature>
<evidence type="ECO:0000313" key="4">
    <source>
        <dbReference type="Proteomes" id="UP000757232"/>
    </source>
</evidence>
<proteinExistence type="predicted"/>
<feature type="transmembrane region" description="Helical" evidence="1">
    <location>
        <begin position="81"/>
        <end position="100"/>
    </location>
</feature>
<dbReference type="OrthoDB" id="2535105at2759"/>
<comment type="caution">
    <text evidence="3">The sequence shown here is derived from an EMBL/GenBank/DDBJ whole genome shotgun (WGS) entry which is preliminary data.</text>
</comment>
<name>A0A9Q5HYM1_SANBA</name>
<keyword evidence="4" id="KW-1185">Reference proteome</keyword>
<feature type="transmembrane region" description="Helical" evidence="1">
    <location>
        <begin position="112"/>
        <end position="133"/>
    </location>
</feature>
<dbReference type="PANTHER" id="PTHR40465">
    <property type="entry name" value="CHROMOSOME 1, WHOLE GENOME SHOTGUN SEQUENCE"/>
    <property type="match status" value="1"/>
</dbReference>
<keyword evidence="1" id="KW-0472">Membrane</keyword>
<sequence length="349" mass="40123">MHIPRSSATLRFSLKKYNNATNRCLRGQKPSRDNRFREKLYVFSIWVLDTVHQALILKTLYVYFVREFGNFQYLNHLQRSLIDIAIFTGVIDAMVQIIFVRRAWHLSEKNRILTGALIAAVLGQVAVTMVYFGQVFNFTQLTQLQSVFITERITNAIVFFTDTFIVIVLVYLLWRHRTDSRRGDTVVKRLIKYTISTGLITEIWGLLSLIFVEALPNTFVYLLADLTIPKLYINCMLTLLNARSNLQRTLGDVECSFFDRESLPVQFVIKDSPNAETKAIYFLIYVQYESFRNVSVIVLALSDCLARVTDSGPNVTTHQPKFGTLQCQVELSLSSITSGPYIEQWISVI</sequence>